<accession>A0A6I6GFJ7</accession>
<dbReference type="PROSITE" id="PS51257">
    <property type="entry name" value="PROKAR_LIPOPROTEIN"/>
    <property type="match status" value="1"/>
</dbReference>
<feature type="chain" id="PRO_5026296490" evidence="1">
    <location>
        <begin position="24"/>
        <end position="515"/>
    </location>
</feature>
<proteinExistence type="predicted"/>
<dbReference type="KEGG" id="fls:GLV81_02810"/>
<dbReference type="SUPFAM" id="SSF48452">
    <property type="entry name" value="TPR-like"/>
    <property type="match status" value="1"/>
</dbReference>
<dbReference type="Proteomes" id="UP000426027">
    <property type="component" value="Chromosome"/>
</dbReference>
<dbReference type="Pfam" id="PF12771">
    <property type="entry name" value="SusD-like_2"/>
    <property type="match status" value="1"/>
</dbReference>
<dbReference type="InterPro" id="IPR011990">
    <property type="entry name" value="TPR-like_helical_dom_sf"/>
</dbReference>
<evidence type="ECO:0000313" key="2">
    <source>
        <dbReference type="EMBL" id="QGW27175.1"/>
    </source>
</evidence>
<keyword evidence="2" id="KW-0449">Lipoprotein</keyword>
<feature type="signal peptide" evidence="1">
    <location>
        <begin position="1"/>
        <end position="23"/>
    </location>
</feature>
<gene>
    <name evidence="2" type="ORF">GLV81_02810</name>
</gene>
<name>A0A6I6GFJ7_9BACT</name>
<reference evidence="2 3" key="1">
    <citation type="submission" date="2019-11" db="EMBL/GenBank/DDBJ databases">
        <authorList>
            <person name="Im W.T."/>
        </authorList>
    </citation>
    <scope>NUCLEOTIDE SEQUENCE [LARGE SCALE GENOMIC DNA]</scope>
    <source>
        <strain evidence="2 3">SB-02</strain>
    </source>
</reference>
<dbReference type="InterPro" id="IPR041662">
    <property type="entry name" value="SusD-like_2"/>
</dbReference>
<protein>
    <submittedName>
        <fullName evidence="2">SusD/RagB family nutrient-binding outer membrane lipoprotein</fullName>
    </submittedName>
</protein>
<dbReference type="RefSeq" id="WP_157476669.1">
    <property type="nucleotide sequence ID" value="NZ_CP046566.1"/>
</dbReference>
<keyword evidence="3" id="KW-1185">Reference proteome</keyword>
<dbReference type="AlphaFoldDB" id="A0A6I6GFJ7"/>
<dbReference type="Gene3D" id="1.25.40.390">
    <property type="match status" value="1"/>
</dbReference>
<evidence type="ECO:0000256" key="1">
    <source>
        <dbReference type="SAM" id="SignalP"/>
    </source>
</evidence>
<organism evidence="2 3">
    <name type="scientific">Phnomibacter ginsenosidimutans</name>
    <dbReference type="NCBI Taxonomy" id="2676868"/>
    <lineage>
        <taxon>Bacteria</taxon>
        <taxon>Pseudomonadati</taxon>
        <taxon>Bacteroidota</taxon>
        <taxon>Chitinophagia</taxon>
        <taxon>Chitinophagales</taxon>
        <taxon>Chitinophagaceae</taxon>
        <taxon>Phnomibacter</taxon>
    </lineage>
</organism>
<dbReference type="EMBL" id="CP046566">
    <property type="protein sequence ID" value="QGW27175.1"/>
    <property type="molecule type" value="Genomic_DNA"/>
</dbReference>
<keyword evidence="1" id="KW-0732">Signal</keyword>
<sequence>MKRNAYRLLMAFALVSMLFTSCTKDFEAINTDPNNIPDALPQQLLAPALVGTMTYNMIRNRNFNNELMQVSVNMSDAEGQVFRYDFRNNWSDYLYNGLYSELTNFKDIYRLSSDSGVNYNASYRGIALICQSWVYSILTDTYGDIPYSQSNQGKDSLNYEPKFDKQQDIYLDIFKQLELANTLLAQNTAIIASSDPVYGGNVSRWRKFGNSLYLRLLLRVSGKTEVQQEVASKIKEIVETNASSYPVFASNDESAILRWTGIAPYTSPYIAVREQDFRQPGLAEFFLQNLVNWNDPRIDIPTYGSGGFNRWGIAPSSGAYVGVPSGYAPGENPVKRSYFYSNTSAVSLQTEPMAGMMMNYAELKFILAECAVKGWISSSAETHYNEGALNSITLWLPLWPTIINPQTNLPNDIKTFLAAADIEWMESLTVEEKMERIHLQKYYALFLADMQQWFEYRRTGHPKLPKGNGLKNNGIMPARMNYPVYVQSANPTNYKLAIAAQGADDIATQVWWQKP</sequence>
<evidence type="ECO:0000313" key="3">
    <source>
        <dbReference type="Proteomes" id="UP000426027"/>
    </source>
</evidence>